<feature type="compositionally biased region" description="Basic and acidic residues" evidence="1">
    <location>
        <begin position="663"/>
        <end position="684"/>
    </location>
</feature>
<feature type="compositionally biased region" description="Acidic residues" evidence="1">
    <location>
        <begin position="631"/>
        <end position="640"/>
    </location>
</feature>
<feature type="compositionally biased region" description="Acidic residues" evidence="1">
    <location>
        <begin position="178"/>
        <end position="196"/>
    </location>
</feature>
<feature type="region of interest" description="Disordered" evidence="1">
    <location>
        <begin position="406"/>
        <end position="427"/>
    </location>
</feature>
<dbReference type="EMBL" id="JABMIG020000178">
    <property type="protein sequence ID" value="KAL3787266.1"/>
    <property type="molecule type" value="Genomic_DNA"/>
</dbReference>
<feature type="compositionally biased region" description="Basic and acidic residues" evidence="1">
    <location>
        <begin position="1"/>
        <end position="15"/>
    </location>
</feature>
<proteinExistence type="predicted"/>
<accession>A0ABD3PIX9</accession>
<keyword evidence="3" id="KW-1185">Reference proteome</keyword>
<dbReference type="Proteomes" id="UP001516023">
    <property type="component" value="Unassembled WGS sequence"/>
</dbReference>
<feature type="compositionally biased region" description="Acidic residues" evidence="1">
    <location>
        <begin position="406"/>
        <end position="421"/>
    </location>
</feature>
<dbReference type="AlphaFoldDB" id="A0ABD3PIX9"/>
<evidence type="ECO:0000313" key="3">
    <source>
        <dbReference type="Proteomes" id="UP001516023"/>
    </source>
</evidence>
<feature type="compositionally biased region" description="Acidic residues" evidence="1">
    <location>
        <begin position="650"/>
        <end position="662"/>
    </location>
</feature>
<feature type="region of interest" description="Disordered" evidence="1">
    <location>
        <begin position="1"/>
        <end position="198"/>
    </location>
</feature>
<protein>
    <submittedName>
        <fullName evidence="2">Uncharacterized protein</fullName>
    </submittedName>
</protein>
<feature type="region of interest" description="Disordered" evidence="1">
    <location>
        <begin position="589"/>
        <end position="739"/>
    </location>
</feature>
<feature type="compositionally biased region" description="Acidic residues" evidence="1">
    <location>
        <begin position="21"/>
        <end position="36"/>
    </location>
</feature>
<name>A0ABD3PIX9_9STRA</name>
<evidence type="ECO:0000313" key="2">
    <source>
        <dbReference type="EMBL" id="KAL3787266.1"/>
    </source>
</evidence>
<feature type="compositionally biased region" description="Acidic residues" evidence="1">
    <location>
        <begin position="86"/>
        <end position="102"/>
    </location>
</feature>
<gene>
    <name evidence="2" type="ORF">HJC23_004140</name>
</gene>
<reference evidence="2 3" key="1">
    <citation type="journal article" date="2020" name="G3 (Bethesda)">
        <title>Improved Reference Genome for Cyclotella cryptica CCMP332, a Model for Cell Wall Morphogenesis, Salinity Adaptation, and Lipid Production in Diatoms (Bacillariophyta).</title>
        <authorList>
            <person name="Roberts W.R."/>
            <person name="Downey K.M."/>
            <person name="Ruck E.C."/>
            <person name="Traller J.C."/>
            <person name="Alverson A.J."/>
        </authorList>
    </citation>
    <scope>NUCLEOTIDE SEQUENCE [LARGE SCALE GENOMIC DNA]</scope>
    <source>
        <strain evidence="2 3">CCMP332</strain>
    </source>
</reference>
<feature type="compositionally biased region" description="Basic and acidic residues" evidence="1">
    <location>
        <begin position="607"/>
        <end position="618"/>
    </location>
</feature>
<sequence>MNDAVRAERMTEKEALGGVLEESEAEMLDSEDDGGGGDDGRGSSDDDEEVRFRRGGAVNGRDKKKKKNKYDEDDDYNEKDGLFNDDSSEEEEDDGEDYESDEGLTNSRPLRRSTRNNTKSYVDVDEQDIGTADEDSGDEDTGPSILVSPAKNNRSGIMSYGSPKLRGKARASKKPLSLEEDSGEEDNTSDRSDDDDSNHNLTYFQHKCTQKQSPTKLKTTTICCPSKIDEITMMPLPAGKPHICFVSPDGNTRHCFTLETFYRIAISAKTSDGQNTLASDDSRLQFLQPPHFRTPISDDLLDQIASRFGRGALIIENSTLYKKMKQRSTGGFRGDVDVEDEMEEMFDSDGEYVGPGGRGGSGGGQNFDERFRRYVQNLMGSQDVYCCPLCYNEAYRRLGNMGHDEMIEDDASDEDDEDDGDVNDKKEDRFSFLDDPMTILGHLDHQEFEIASTFCFRLLIGVKNHLRSVHLVDLSVLEGNDLFKRFQIRAGDGLLQSWLRKSLKKSMVQGDMMRYWNEGENQAFLLLLNQMDKGELKGDQSGSSGSDFSLSFPNRARKVWAELCSPFLKVQDDIEDFLADEDEDAESCAVPINPHFTPPTNQTEQVKSPEEKMLEYLQKKNARHAASSSENESESEESSVELEVLSKEGSDDEEEEEEEVEDEWTRSKQYKQEARKRSSRNKDESDNDSAMFDVPKTPINDDFRKEIGNDDSDDDDEKPITRVNGNARKHIADSSDEES</sequence>
<evidence type="ECO:0000256" key="1">
    <source>
        <dbReference type="SAM" id="MobiDB-lite"/>
    </source>
</evidence>
<feature type="compositionally biased region" description="Acidic residues" evidence="1">
    <location>
        <begin position="123"/>
        <end position="141"/>
    </location>
</feature>
<organism evidence="2 3">
    <name type="scientific">Cyclotella cryptica</name>
    <dbReference type="NCBI Taxonomy" id="29204"/>
    <lineage>
        <taxon>Eukaryota</taxon>
        <taxon>Sar</taxon>
        <taxon>Stramenopiles</taxon>
        <taxon>Ochrophyta</taxon>
        <taxon>Bacillariophyta</taxon>
        <taxon>Coscinodiscophyceae</taxon>
        <taxon>Thalassiosirophycidae</taxon>
        <taxon>Stephanodiscales</taxon>
        <taxon>Stephanodiscaceae</taxon>
        <taxon>Cyclotella</taxon>
    </lineage>
</organism>
<feature type="compositionally biased region" description="Basic and acidic residues" evidence="1">
    <location>
        <begin position="699"/>
        <end position="708"/>
    </location>
</feature>
<comment type="caution">
    <text evidence="2">The sequence shown here is derived from an EMBL/GenBank/DDBJ whole genome shotgun (WGS) entry which is preliminary data.</text>
</comment>